<dbReference type="InterPro" id="IPR045886">
    <property type="entry name" value="ThiF/MoeB/HesA"/>
</dbReference>
<dbReference type="GO" id="GO:0016779">
    <property type="term" value="F:nucleotidyltransferase activity"/>
    <property type="evidence" value="ECO:0007669"/>
    <property type="project" value="TreeGrafter"/>
</dbReference>
<gene>
    <name evidence="3" type="ORF">HWN36_06115</name>
</gene>
<evidence type="ECO:0000313" key="3">
    <source>
        <dbReference type="EMBL" id="NVO66890.1"/>
    </source>
</evidence>
<reference evidence="3 4" key="1">
    <citation type="submission" date="2020-06" db="EMBL/GenBank/DDBJ databases">
        <title>Methanofollis fontis sp. nov., a methanogen isolated from marine sediments near a cold seep at Four-Way Closure Ridge offshore southwestern Taiwan.</title>
        <authorList>
            <person name="Chen S.-C."/>
            <person name="Teng N.-H."/>
            <person name="Lin Y.-S."/>
            <person name="Lai M.-C."/>
            <person name="Chen H.-H."/>
            <person name="Wang C.-C."/>
        </authorList>
    </citation>
    <scope>NUCLEOTIDE SEQUENCE [LARGE SCALE GENOMIC DNA]</scope>
    <source>
        <strain evidence="3 4">DSM 2702</strain>
    </source>
</reference>
<evidence type="ECO:0000256" key="1">
    <source>
        <dbReference type="ARBA" id="ARBA00009919"/>
    </source>
</evidence>
<dbReference type="GO" id="GO:0004792">
    <property type="term" value="F:thiosulfate-cyanide sulfurtransferase activity"/>
    <property type="evidence" value="ECO:0007669"/>
    <property type="project" value="TreeGrafter"/>
</dbReference>
<comment type="caution">
    <text evidence="3">The sequence shown here is derived from an EMBL/GenBank/DDBJ whole genome shotgun (WGS) entry which is preliminary data.</text>
</comment>
<feature type="domain" description="THIF-type NAD/FAD binding fold" evidence="2">
    <location>
        <begin position="12"/>
        <end position="235"/>
    </location>
</feature>
<dbReference type="FunFam" id="3.40.50.720:FF:000080">
    <property type="entry name" value="Thiazole biosynthesis adenylyltransferase ThiF"/>
    <property type="match status" value="1"/>
</dbReference>
<proteinExistence type="inferred from homology"/>
<dbReference type="GO" id="GO:0008641">
    <property type="term" value="F:ubiquitin-like modifier activating enzyme activity"/>
    <property type="evidence" value="ECO:0007669"/>
    <property type="project" value="InterPro"/>
</dbReference>
<accession>A0A7K4HPQ9</accession>
<evidence type="ECO:0000313" key="4">
    <source>
        <dbReference type="Proteomes" id="UP000570823"/>
    </source>
</evidence>
<dbReference type="PANTHER" id="PTHR10953">
    <property type="entry name" value="UBIQUITIN-ACTIVATING ENZYME E1"/>
    <property type="match status" value="1"/>
</dbReference>
<dbReference type="Gene3D" id="3.40.50.720">
    <property type="entry name" value="NAD(P)-binding Rossmann-like Domain"/>
    <property type="match status" value="1"/>
</dbReference>
<dbReference type="CDD" id="cd00757">
    <property type="entry name" value="ThiF_MoeB_HesA_family"/>
    <property type="match status" value="1"/>
</dbReference>
<dbReference type="InterPro" id="IPR000594">
    <property type="entry name" value="ThiF_NAD_FAD-bd"/>
</dbReference>
<dbReference type="OrthoDB" id="7915at2157"/>
<name>A0A7K4HPQ9_9EURY</name>
<dbReference type="SUPFAM" id="SSF69572">
    <property type="entry name" value="Activating enzymes of the ubiquitin-like proteins"/>
    <property type="match status" value="1"/>
</dbReference>
<sequence>MTAQSANERFLRQLPLIGEDGQDKLKNARVLVAGVGGLGSALATYLAAAGVGYIRIVDEDRVEASNMNRQILYREQDIGACKVEAAQQSIHAFSPDTQVDAVYRHIDETSVKDLVQGIDLILDGMDNFAARYILNRAGLDHKIPFVHGAVNGFYGQVTTFLPGATPCLRCLVPTPPEWEKNPIIGVTCGAIGCIEGTEAIKLLTGTGELLKSRLLLWDGLRGDAEVIRIVRSPTCIDCGSSAIELDVSGSRV</sequence>
<organism evidence="3 4">
    <name type="scientific">Methanofollis tationis</name>
    <dbReference type="NCBI Taxonomy" id="81417"/>
    <lineage>
        <taxon>Archaea</taxon>
        <taxon>Methanobacteriati</taxon>
        <taxon>Methanobacteriota</taxon>
        <taxon>Stenosarchaea group</taxon>
        <taxon>Methanomicrobia</taxon>
        <taxon>Methanomicrobiales</taxon>
        <taxon>Methanomicrobiaceae</taxon>
        <taxon>Methanofollis</taxon>
    </lineage>
</organism>
<dbReference type="RefSeq" id="WP_176788541.1">
    <property type="nucleotide sequence ID" value="NZ_JABXWR010000001.1"/>
</dbReference>
<dbReference type="GO" id="GO:0005737">
    <property type="term" value="C:cytoplasm"/>
    <property type="evidence" value="ECO:0007669"/>
    <property type="project" value="TreeGrafter"/>
</dbReference>
<dbReference type="InterPro" id="IPR035985">
    <property type="entry name" value="Ubiquitin-activating_enz"/>
</dbReference>
<dbReference type="Proteomes" id="UP000570823">
    <property type="component" value="Unassembled WGS sequence"/>
</dbReference>
<evidence type="ECO:0000259" key="2">
    <source>
        <dbReference type="Pfam" id="PF00899"/>
    </source>
</evidence>
<keyword evidence="4" id="KW-1185">Reference proteome</keyword>
<dbReference type="PANTHER" id="PTHR10953:SF102">
    <property type="entry name" value="ADENYLYLTRANSFERASE AND SULFURTRANSFERASE MOCS3"/>
    <property type="match status" value="1"/>
</dbReference>
<dbReference type="EMBL" id="JABXWR010000001">
    <property type="protein sequence ID" value="NVO66890.1"/>
    <property type="molecule type" value="Genomic_DNA"/>
</dbReference>
<dbReference type="AlphaFoldDB" id="A0A7K4HPQ9"/>
<dbReference type="Pfam" id="PF00899">
    <property type="entry name" value="ThiF"/>
    <property type="match status" value="1"/>
</dbReference>
<protein>
    <submittedName>
        <fullName evidence="3">HesA/MoeB/ThiF family protein</fullName>
    </submittedName>
</protein>
<comment type="similarity">
    <text evidence="1">Belongs to the HesA/MoeB/ThiF family.</text>
</comment>